<dbReference type="Gene3D" id="3.40.630.30">
    <property type="match status" value="2"/>
</dbReference>
<comment type="catalytic activity">
    <reaction evidence="13">
        <text>serotonin + acetyl-CoA = N-acetylserotonin + CoA + H(+)</text>
        <dbReference type="Rhea" id="RHEA:25217"/>
        <dbReference type="ChEBI" id="CHEBI:15378"/>
        <dbReference type="ChEBI" id="CHEBI:17697"/>
        <dbReference type="ChEBI" id="CHEBI:57287"/>
        <dbReference type="ChEBI" id="CHEBI:57288"/>
        <dbReference type="ChEBI" id="CHEBI:350546"/>
        <dbReference type="EC" id="2.3.1.87"/>
    </reaction>
    <physiologicalReaction direction="left-to-right" evidence="13">
        <dbReference type="Rhea" id="RHEA:25218"/>
    </physiologicalReaction>
</comment>
<dbReference type="OrthoDB" id="6605633at2759"/>
<feature type="transmembrane region" description="Helical" evidence="14">
    <location>
        <begin position="288"/>
        <end position="311"/>
    </location>
</feature>
<dbReference type="GeneID" id="118267879"/>
<evidence type="ECO:0000256" key="2">
    <source>
        <dbReference type="ARBA" id="ARBA00023315"/>
    </source>
</evidence>
<protein>
    <recommendedName>
        <fullName evidence="5">aralkylamine N-acetyltransferase</fullName>
        <ecNumber evidence="5">2.3.1.87</ecNumber>
    </recommendedName>
</protein>
<organism evidence="16 17">
    <name type="scientific">Spodoptera frugiperda</name>
    <name type="common">Fall armyworm</name>
    <dbReference type="NCBI Taxonomy" id="7108"/>
    <lineage>
        <taxon>Eukaryota</taxon>
        <taxon>Metazoa</taxon>
        <taxon>Ecdysozoa</taxon>
        <taxon>Arthropoda</taxon>
        <taxon>Hexapoda</taxon>
        <taxon>Insecta</taxon>
        <taxon>Pterygota</taxon>
        <taxon>Neoptera</taxon>
        <taxon>Endopterygota</taxon>
        <taxon>Lepidoptera</taxon>
        <taxon>Glossata</taxon>
        <taxon>Ditrysia</taxon>
        <taxon>Noctuoidea</taxon>
        <taxon>Noctuidae</taxon>
        <taxon>Amphipyrinae</taxon>
        <taxon>Spodoptera</taxon>
    </lineage>
</organism>
<comment type="catalytic activity">
    <reaction evidence="6">
        <text>dopamine + (9Z)-octadecenoyl-CoA = N-(9Z-octadecanoyl)-dopamine + CoA + H(+)</text>
        <dbReference type="Rhea" id="RHEA:51380"/>
        <dbReference type="ChEBI" id="CHEBI:15378"/>
        <dbReference type="ChEBI" id="CHEBI:31883"/>
        <dbReference type="ChEBI" id="CHEBI:57287"/>
        <dbReference type="ChEBI" id="CHEBI:57387"/>
        <dbReference type="ChEBI" id="CHEBI:59905"/>
    </reaction>
    <physiologicalReaction direction="left-to-right" evidence="6">
        <dbReference type="Rhea" id="RHEA:51381"/>
    </physiologicalReaction>
</comment>
<dbReference type="PROSITE" id="PS51186">
    <property type="entry name" value="GNAT"/>
    <property type="match status" value="1"/>
</dbReference>
<evidence type="ECO:0000256" key="12">
    <source>
        <dbReference type="ARBA" id="ARBA00052335"/>
    </source>
</evidence>
<reference evidence="17" key="1">
    <citation type="submission" date="2025-08" db="UniProtKB">
        <authorList>
            <consortium name="RefSeq"/>
        </authorList>
    </citation>
    <scope>IDENTIFICATION</scope>
    <source>
        <tissue evidence="17">Whole larval tissue</tissue>
    </source>
</reference>
<dbReference type="EC" id="2.3.1.87" evidence="5"/>
<dbReference type="AlphaFoldDB" id="A0A9R0DPF3"/>
<comment type="catalytic activity">
    <reaction evidence="9">
        <text>dopamine + acetyl-CoA = N-acetyldopamine + CoA + H(+)</text>
        <dbReference type="Rhea" id="RHEA:51388"/>
        <dbReference type="ChEBI" id="CHEBI:15378"/>
        <dbReference type="ChEBI" id="CHEBI:57287"/>
        <dbReference type="ChEBI" id="CHEBI:57288"/>
        <dbReference type="ChEBI" id="CHEBI:59905"/>
        <dbReference type="ChEBI" id="CHEBI:125678"/>
    </reaction>
    <physiologicalReaction direction="left-to-right" evidence="9">
        <dbReference type="Rhea" id="RHEA:51389"/>
    </physiologicalReaction>
</comment>
<evidence type="ECO:0000259" key="15">
    <source>
        <dbReference type="PROSITE" id="PS51186"/>
    </source>
</evidence>
<dbReference type="PANTHER" id="PTHR20905">
    <property type="entry name" value="N-ACETYLTRANSFERASE-RELATED"/>
    <property type="match status" value="1"/>
</dbReference>
<evidence type="ECO:0000256" key="4">
    <source>
        <dbReference type="ARBA" id="ARBA00038182"/>
    </source>
</evidence>
<dbReference type="PANTHER" id="PTHR20905:SF1">
    <property type="entry name" value="AT07410P-RELATED"/>
    <property type="match status" value="1"/>
</dbReference>
<comment type="pathway">
    <text evidence="3">Aromatic compound metabolism; melatonin biosynthesis; melatonin from serotonin: step 1/2.</text>
</comment>
<evidence type="ECO:0000256" key="5">
    <source>
        <dbReference type="ARBA" id="ARBA00039114"/>
    </source>
</evidence>
<dbReference type="RefSeq" id="XP_050550441.1">
    <property type="nucleotide sequence ID" value="XM_050694484.1"/>
</dbReference>
<comment type="similarity">
    <text evidence="4">Belongs to the acetyltransferase family. AANAT subfamily.</text>
</comment>
<sequence>MVLLRVCKRVVHDEFTRKISNIIPCRAAFNLTKMNKIQWPELSQKEDTRRHLSMKKETKFHVRKIKSEDKECVIDFLRKYFLRDEPMSQAVKLINGPNDRCMEAEKSVASAIDEGFSVTAVDENEELVGVVINAAMHKNDCSDYKQAVEKCANPKFRRILTVLMHMREKSRLWEKVPSSCGMVMDLTMASVHPNWRKRHVMEILARESETIAKDVGACAIRMDATSFYSGRAAERLGYKNIYSIKYADLPDAPQPEPPHLEARVYMKLLQDAVYKQCMLYKQVSFGRFLFLMLYVLCYMFHRVLRAVFAVMTPGRFLPPNQKQDPTEIPVSGSRETMADQDYVIQPVQPGDTEECLELLRKTFFIDEPMNHAVGLCSDGNCADLEEYSAHYLHENGWSFKAVDKNGKIVGVMVSGLSPLKPKDDGSDYVTQAQQCKDPKFAKILYVLAQREEGAKLWEKFPDLDEVLDVKLAATDPNWRKRGIMNNLLAATEKLAKERGIKVLRMDTSSAFSAMSAEKLGFTCMYYAPYTEIKMDGKPLIVPEPPHVHDKVYTKVLL</sequence>
<gene>
    <name evidence="17" type="primary">LOC118267879</name>
</gene>
<comment type="catalytic activity">
    <reaction evidence="11">
        <text>serotonin + hexadecanoyl-CoA = N-hexadecanoyl-serotonin + CoA + H(+)</text>
        <dbReference type="Rhea" id="RHEA:51384"/>
        <dbReference type="ChEBI" id="CHEBI:15378"/>
        <dbReference type="ChEBI" id="CHEBI:57287"/>
        <dbReference type="ChEBI" id="CHEBI:57379"/>
        <dbReference type="ChEBI" id="CHEBI:134059"/>
        <dbReference type="ChEBI" id="CHEBI:350546"/>
    </reaction>
    <physiologicalReaction direction="left-to-right" evidence="11">
        <dbReference type="Rhea" id="RHEA:51385"/>
    </physiologicalReaction>
</comment>
<evidence type="ECO:0000256" key="8">
    <source>
        <dbReference type="ARBA" id="ARBA00051284"/>
    </source>
</evidence>
<comment type="catalytic activity">
    <reaction evidence="12">
        <text>dopamine + hexadecanoyl-CoA = N-hexadecanoyl-dopamine + CoA + H(+)</text>
        <dbReference type="Rhea" id="RHEA:51376"/>
        <dbReference type="ChEBI" id="CHEBI:15378"/>
        <dbReference type="ChEBI" id="CHEBI:57287"/>
        <dbReference type="ChEBI" id="CHEBI:57379"/>
        <dbReference type="ChEBI" id="CHEBI:59905"/>
        <dbReference type="ChEBI" id="CHEBI:134058"/>
    </reaction>
    <physiologicalReaction direction="left-to-right" evidence="12">
        <dbReference type="Rhea" id="RHEA:51377"/>
    </physiologicalReaction>
</comment>
<comment type="catalytic activity">
    <reaction evidence="7">
        <text>serotonin + octadecanoyl-CoA = N-octadecanoyl-serotonin + CoA + H(+)</text>
        <dbReference type="Rhea" id="RHEA:51400"/>
        <dbReference type="ChEBI" id="CHEBI:15378"/>
        <dbReference type="ChEBI" id="CHEBI:57287"/>
        <dbReference type="ChEBI" id="CHEBI:57394"/>
        <dbReference type="ChEBI" id="CHEBI:134065"/>
        <dbReference type="ChEBI" id="CHEBI:350546"/>
    </reaction>
    <physiologicalReaction direction="left-to-right" evidence="7">
        <dbReference type="Rhea" id="RHEA:51401"/>
    </physiologicalReaction>
</comment>
<evidence type="ECO:0000256" key="11">
    <source>
        <dbReference type="ARBA" id="ARBA00052178"/>
    </source>
</evidence>
<comment type="catalytic activity">
    <reaction evidence="8">
        <text>serotonin + (5Z,8Z,11Z,14Z)-eicosatetraenoyl-CoA = N-[(5Z,8Z,11Z,14Z)-eicosatetraenoyl]-serotonin + CoA + H(+)</text>
        <dbReference type="Rhea" id="RHEA:51396"/>
        <dbReference type="ChEBI" id="CHEBI:15378"/>
        <dbReference type="ChEBI" id="CHEBI:57287"/>
        <dbReference type="ChEBI" id="CHEBI:57368"/>
        <dbReference type="ChEBI" id="CHEBI:132255"/>
        <dbReference type="ChEBI" id="CHEBI:350546"/>
    </reaction>
    <physiologicalReaction direction="left-to-right" evidence="8">
        <dbReference type="Rhea" id="RHEA:51397"/>
    </physiologicalReaction>
</comment>
<feature type="domain" description="N-acetyltransferase" evidence="15">
    <location>
        <begin position="342"/>
        <end position="544"/>
    </location>
</feature>
<keyword evidence="2" id="KW-0012">Acyltransferase</keyword>
<keyword evidence="14" id="KW-0812">Transmembrane</keyword>
<keyword evidence="16" id="KW-1185">Reference proteome</keyword>
<dbReference type="FunFam" id="3.40.630.30:FF:000046">
    <property type="entry name" value="Dopamine N-acetyltransferase"/>
    <property type="match status" value="2"/>
</dbReference>
<keyword evidence="14" id="KW-0472">Membrane</keyword>
<dbReference type="CDD" id="cd04301">
    <property type="entry name" value="NAT_SF"/>
    <property type="match status" value="1"/>
</dbReference>
<dbReference type="GO" id="GO:0004059">
    <property type="term" value="F:aralkylamine N-acetyltransferase activity"/>
    <property type="evidence" value="ECO:0007669"/>
    <property type="project" value="UniProtKB-EC"/>
</dbReference>
<dbReference type="Proteomes" id="UP000829999">
    <property type="component" value="Chromosome 6"/>
</dbReference>
<evidence type="ECO:0000256" key="6">
    <source>
        <dbReference type="ARBA" id="ARBA00050189"/>
    </source>
</evidence>
<evidence type="ECO:0000256" key="1">
    <source>
        <dbReference type="ARBA" id="ARBA00022679"/>
    </source>
</evidence>
<keyword evidence="1" id="KW-0808">Transferase</keyword>
<evidence type="ECO:0000256" key="13">
    <source>
        <dbReference type="ARBA" id="ARBA00052491"/>
    </source>
</evidence>
<evidence type="ECO:0000256" key="9">
    <source>
        <dbReference type="ARBA" id="ARBA00051711"/>
    </source>
</evidence>
<keyword evidence="14" id="KW-1133">Transmembrane helix</keyword>
<dbReference type="InterPro" id="IPR000182">
    <property type="entry name" value="GNAT_dom"/>
</dbReference>
<evidence type="ECO:0000256" key="3">
    <source>
        <dbReference type="ARBA" id="ARBA00037926"/>
    </source>
</evidence>
<dbReference type="InterPro" id="IPR016181">
    <property type="entry name" value="Acyl_CoA_acyltransferase"/>
</dbReference>
<comment type="catalytic activity">
    <reaction evidence="10">
        <text>serotonin + (9Z)-octadecenoyl-CoA = N-(9Z-octadecenoyl)-serotonin + CoA + H(+)</text>
        <dbReference type="Rhea" id="RHEA:51392"/>
        <dbReference type="ChEBI" id="CHEBI:15378"/>
        <dbReference type="ChEBI" id="CHEBI:57287"/>
        <dbReference type="ChEBI" id="CHEBI:57387"/>
        <dbReference type="ChEBI" id="CHEBI:134064"/>
        <dbReference type="ChEBI" id="CHEBI:350546"/>
    </reaction>
    <physiologicalReaction direction="left-to-right" evidence="10">
        <dbReference type="Rhea" id="RHEA:51393"/>
    </physiologicalReaction>
</comment>
<name>A0A9R0DPF3_SPOFR</name>
<evidence type="ECO:0000256" key="7">
    <source>
        <dbReference type="ARBA" id="ARBA00050849"/>
    </source>
</evidence>
<evidence type="ECO:0000313" key="17">
    <source>
        <dbReference type="RefSeq" id="XP_050550441.1"/>
    </source>
</evidence>
<evidence type="ECO:0000313" key="16">
    <source>
        <dbReference type="Proteomes" id="UP000829999"/>
    </source>
</evidence>
<evidence type="ECO:0000256" key="14">
    <source>
        <dbReference type="SAM" id="Phobius"/>
    </source>
</evidence>
<evidence type="ECO:0000256" key="10">
    <source>
        <dbReference type="ARBA" id="ARBA00051823"/>
    </source>
</evidence>
<accession>A0A9R0DPF3</accession>
<proteinExistence type="inferred from homology"/>
<dbReference type="SUPFAM" id="SSF55729">
    <property type="entry name" value="Acyl-CoA N-acyltransferases (Nat)"/>
    <property type="match status" value="2"/>
</dbReference>